<comment type="caution">
    <text evidence="1">The sequence shown here is derived from an EMBL/GenBank/DDBJ whole genome shotgun (WGS) entry which is preliminary data.</text>
</comment>
<dbReference type="eggNOG" id="ENOG50313XF">
    <property type="taxonomic scope" value="Bacteria"/>
</dbReference>
<evidence type="ECO:0000313" key="2">
    <source>
        <dbReference type="Proteomes" id="UP000050421"/>
    </source>
</evidence>
<name>A0A0P7YGY6_9BACT</name>
<sequence length="78" mass="9104">MPTIDRFDGIKVNIYNGDHRPPHIHVLYNEFEALLTIESIEVYAGELPTKQLKKAMDWLAGNSDWALEVFYELNENLR</sequence>
<proteinExistence type="predicted"/>
<dbReference type="InterPro" id="IPR025427">
    <property type="entry name" value="DUF4160"/>
</dbReference>
<dbReference type="EMBL" id="LJXT01000029">
    <property type="protein sequence ID" value="KPQ17739.1"/>
    <property type="molecule type" value="Genomic_DNA"/>
</dbReference>
<evidence type="ECO:0000313" key="1">
    <source>
        <dbReference type="EMBL" id="KPQ17739.1"/>
    </source>
</evidence>
<organism evidence="1 2">
    <name type="scientific">Algoriphagus marincola HL-49</name>
    <dbReference type="NCBI Taxonomy" id="1305737"/>
    <lineage>
        <taxon>Bacteria</taxon>
        <taxon>Pseudomonadati</taxon>
        <taxon>Bacteroidota</taxon>
        <taxon>Cytophagia</taxon>
        <taxon>Cytophagales</taxon>
        <taxon>Cyclobacteriaceae</taxon>
        <taxon>Algoriphagus</taxon>
    </lineage>
</organism>
<dbReference type="OrthoDB" id="122670at2"/>
<evidence type="ECO:0008006" key="3">
    <source>
        <dbReference type="Google" id="ProtNLM"/>
    </source>
</evidence>
<reference evidence="1 2" key="1">
    <citation type="submission" date="2015-09" db="EMBL/GenBank/DDBJ databases">
        <title>Identification and resolution of microdiversity through metagenomic sequencing of parallel consortia.</title>
        <authorList>
            <person name="Nelson W.C."/>
            <person name="Romine M.F."/>
            <person name="Lindemann S.R."/>
        </authorList>
    </citation>
    <scope>NUCLEOTIDE SEQUENCE [LARGE SCALE GENOMIC DNA]</scope>
    <source>
        <strain evidence="1">HL-49</strain>
    </source>
</reference>
<dbReference type="Pfam" id="PF13711">
    <property type="entry name" value="DUF4160"/>
    <property type="match status" value="1"/>
</dbReference>
<dbReference type="PATRIC" id="fig|1305737.6.peg.1907"/>
<dbReference type="AlphaFoldDB" id="A0A0P7YGY6"/>
<dbReference type="STRING" id="1305737.GCA_000526355_01371"/>
<protein>
    <recommendedName>
        <fullName evidence="3">DUF4160 domain-containing protein</fullName>
    </recommendedName>
</protein>
<gene>
    <name evidence="1" type="ORF">HLUCCX10_06215</name>
</gene>
<dbReference type="Proteomes" id="UP000050421">
    <property type="component" value="Unassembled WGS sequence"/>
</dbReference>
<accession>A0A0P7YGY6</accession>